<dbReference type="SUPFAM" id="SSF51445">
    <property type="entry name" value="(Trans)glycosidases"/>
    <property type="match status" value="1"/>
</dbReference>
<dbReference type="InterPro" id="IPR048650">
    <property type="entry name" value="ISOA1-3-like_C"/>
</dbReference>
<evidence type="ECO:0000313" key="10">
    <source>
        <dbReference type="EMBL" id="KAG2267461.1"/>
    </source>
</evidence>
<dbReference type="PANTHER" id="PTHR43002">
    <property type="entry name" value="GLYCOGEN DEBRANCHING ENZYME"/>
    <property type="match status" value="1"/>
</dbReference>
<dbReference type="Gene3D" id="3.20.20.80">
    <property type="entry name" value="Glycosidases"/>
    <property type="match status" value="1"/>
</dbReference>
<keyword evidence="11" id="KW-1185">Reference proteome</keyword>
<dbReference type="InterPro" id="IPR004193">
    <property type="entry name" value="Glyco_hydro_13_N"/>
</dbReference>
<dbReference type="GO" id="GO:0019156">
    <property type="term" value="F:isoamylase activity"/>
    <property type="evidence" value="ECO:0007669"/>
    <property type="project" value="InterPro"/>
</dbReference>
<dbReference type="InterPro" id="IPR017853">
    <property type="entry name" value="GH"/>
</dbReference>
<dbReference type="Pfam" id="PF00128">
    <property type="entry name" value="Alpha-amylase"/>
    <property type="match status" value="1"/>
</dbReference>
<dbReference type="FunFam" id="3.20.20.80:FF:000148">
    <property type="entry name" value="Isoamylase 2, chloroplastic"/>
    <property type="match status" value="1"/>
</dbReference>
<sequence length="884" mass="99386">MAVWSPSVGIGSCCLNNGITETWRLFPSACFSTCDNNTKRGSETLRVARKHIARDLVTGALQSYHRLSKIRASKTSTELKAEVSTKSAQVDDLKKVTTTSYSFRTKSGALVKVKVEKKREKYSIMVYVSSLELSGGDDNKSSSSLVMVWGVYRSDSSCFLPLDFENSDQNSQTHTTETPFVKSSLSDELMLGLEFDGKESPFYLSFRLKDPNGLEMLTHRDTDFCVPVGFTAGRPLPLGLSSGPDDDSWNFAFFSRNSKSVVLCLYDDTTTDRPALELDLDPYVNRTGDVWHASVEKTWEFVRYGYRCKESTHSEEEEDDIVLDPYATVIEKSISQKKFLGRLFKNPSFDWGRDASPNIPLEKLIVYRLNVKGFTQHKSSKLPANTAGTFTGVAEKVNHLKTLGTNAVLLEPVFSFSEQKGPYFPFHFFSPMDMYDHESAVNSMKEMVKRLHSEGIEVLLEVVFTHTADFGALRGIDDSSYYYKGRANDLDSKSYLNCNFPVVQQLVLESLRYWVTEFHVDGFCFINASSLLRGVHGEHLSRPPLVEAISFDPLLAGRKLIADCWDPHDVVMPKEVRFPHWKRWGELNTRYCRDVRNFVRGRGLLSDLATRICGSGDVFTDGRGPAFSFNYVSRNSGLSLVDLVSFSGGPELASELSWNCGEEGATNKSAVLQTRLKQIRNLLFIQYVSLGVPVLNMGDECGVSTKGSPLLTSRKPFDWNMLASAFGVQITQFISFMTSVRARRSDVFQRRNFLKPENIVWYANDQTTPKWEDPGSKFLALEIKAETEEETTASLVEPTEPKNNDLFIGFNASDQPENVILPSLPDGRKWSRLVDTALPFPGFFSVEGETIVAEEEEEEMNQPVLYEMKPYSCTLFETINATTA</sequence>
<dbReference type="OrthoDB" id="204980at2759"/>
<dbReference type="InterPro" id="IPR013780">
    <property type="entry name" value="Glyco_hydro_b"/>
</dbReference>
<dbReference type="AlphaFoldDB" id="A0A8X7QBZ8"/>
<dbReference type="GO" id="GO:0019252">
    <property type="term" value="P:starch biosynthetic process"/>
    <property type="evidence" value="ECO:0007669"/>
    <property type="project" value="UniProtKB-KW"/>
</dbReference>
<dbReference type="InterPro" id="IPR044505">
    <property type="entry name" value="GlgX_Isoamylase_N_E_set"/>
</dbReference>
<comment type="similarity">
    <text evidence="2">Belongs to the glycosyl hydrolase 13 family.</text>
</comment>
<evidence type="ECO:0000256" key="1">
    <source>
        <dbReference type="ARBA" id="ARBA00004229"/>
    </source>
</evidence>
<keyword evidence="6" id="KW-0809">Transit peptide</keyword>
<organism evidence="10 11">
    <name type="scientific">Brassica carinata</name>
    <name type="common">Ethiopian mustard</name>
    <name type="synonym">Abyssinian cabbage</name>
    <dbReference type="NCBI Taxonomy" id="52824"/>
    <lineage>
        <taxon>Eukaryota</taxon>
        <taxon>Viridiplantae</taxon>
        <taxon>Streptophyta</taxon>
        <taxon>Embryophyta</taxon>
        <taxon>Tracheophyta</taxon>
        <taxon>Spermatophyta</taxon>
        <taxon>Magnoliopsida</taxon>
        <taxon>eudicotyledons</taxon>
        <taxon>Gunneridae</taxon>
        <taxon>Pentapetalae</taxon>
        <taxon>rosids</taxon>
        <taxon>malvids</taxon>
        <taxon>Brassicales</taxon>
        <taxon>Brassicaceae</taxon>
        <taxon>Brassiceae</taxon>
        <taxon>Brassica</taxon>
    </lineage>
</organism>
<dbReference type="InterPro" id="IPR013783">
    <property type="entry name" value="Ig-like_fold"/>
</dbReference>
<keyword evidence="5" id="KW-0750">Starch biosynthesis</keyword>
<evidence type="ECO:0000256" key="6">
    <source>
        <dbReference type="ARBA" id="ARBA00022946"/>
    </source>
</evidence>
<evidence type="ECO:0000256" key="3">
    <source>
        <dbReference type="ARBA" id="ARBA00022528"/>
    </source>
</evidence>
<evidence type="ECO:0000256" key="8">
    <source>
        <dbReference type="ARBA" id="ARBA00072876"/>
    </source>
</evidence>
<dbReference type="SMART" id="SM00642">
    <property type="entry name" value="Aamy"/>
    <property type="match status" value="1"/>
</dbReference>
<dbReference type="GO" id="GO:0009507">
    <property type="term" value="C:chloroplast"/>
    <property type="evidence" value="ECO:0007669"/>
    <property type="project" value="UniProtKB-SubCell"/>
</dbReference>
<feature type="domain" description="Glycosyl hydrolase family 13 catalytic" evidence="9">
    <location>
        <begin position="384"/>
        <end position="743"/>
    </location>
</feature>
<evidence type="ECO:0000259" key="9">
    <source>
        <dbReference type="SMART" id="SM00642"/>
    </source>
</evidence>
<dbReference type="Gene3D" id="2.60.40.10">
    <property type="entry name" value="Immunoglobulins"/>
    <property type="match status" value="1"/>
</dbReference>
<evidence type="ECO:0000256" key="2">
    <source>
        <dbReference type="ARBA" id="ARBA00008061"/>
    </source>
</evidence>
<gene>
    <name evidence="10" type="ORF">Bca52824_062016</name>
</gene>
<dbReference type="InterPro" id="IPR006047">
    <property type="entry name" value="GH13_cat_dom"/>
</dbReference>
<dbReference type="SUPFAM" id="SSF51011">
    <property type="entry name" value="Glycosyl hydrolase domain"/>
    <property type="match status" value="1"/>
</dbReference>
<dbReference type="SUPFAM" id="SSF81296">
    <property type="entry name" value="E set domains"/>
    <property type="match status" value="1"/>
</dbReference>
<comment type="caution">
    <text evidence="10">The sequence shown here is derived from an EMBL/GenBank/DDBJ whole genome shotgun (WGS) entry which is preliminary data.</text>
</comment>
<dbReference type="CDD" id="cd02856">
    <property type="entry name" value="E_set_GDE_Isoamylase_N"/>
    <property type="match status" value="1"/>
</dbReference>
<evidence type="ECO:0000256" key="5">
    <source>
        <dbReference type="ARBA" id="ARBA00022922"/>
    </source>
</evidence>
<evidence type="ECO:0000256" key="4">
    <source>
        <dbReference type="ARBA" id="ARBA00022640"/>
    </source>
</evidence>
<reference evidence="10 11" key="1">
    <citation type="submission" date="2020-02" db="EMBL/GenBank/DDBJ databases">
        <authorList>
            <person name="Ma Q."/>
            <person name="Huang Y."/>
            <person name="Song X."/>
            <person name="Pei D."/>
        </authorList>
    </citation>
    <scope>NUCLEOTIDE SEQUENCE [LARGE SCALE GENOMIC DNA]</scope>
    <source>
        <strain evidence="10">Sxm20200214</strain>
        <tissue evidence="10">Leaf</tissue>
    </source>
</reference>
<dbReference type="EMBL" id="JAAMPC010000013">
    <property type="protein sequence ID" value="KAG2267461.1"/>
    <property type="molecule type" value="Genomic_DNA"/>
</dbReference>
<accession>A0A8X7QBZ8</accession>
<comment type="subcellular location">
    <subcellularLocation>
        <location evidence="1">Plastid</location>
        <location evidence="1">Chloroplast</location>
    </subcellularLocation>
</comment>
<dbReference type="InterPro" id="IPR044096">
    <property type="entry name" value="AmyAc_plant_ISA2"/>
</dbReference>
<dbReference type="Pfam" id="PF21156">
    <property type="entry name" value="ISOA1-3_C"/>
    <property type="match status" value="1"/>
</dbReference>
<dbReference type="CDD" id="cd11346">
    <property type="entry name" value="AmyAc_plant_IsoA"/>
    <property type="match status" value="1"/>
</dbReference>
<protein>
    <recommendedName>
        <fullName evidence="8">Isoamylase 2, chloroplastic</fullName>
    </recommendedName>
</protein>
<keyword evidence="3" id="KW-0150">Chloroplast</keyword>
<keyword evidence="4" id="KW-0934">Plastid</keyword>
<name>A0A8X7QBZ8_BRACI</name>
<dbReference type="Gene3D" id="2.60.40.1180">
    <property type="entry name" value="Golgi alpha-mannosidase II"/>
    <property type="match status" value="1"/>
</dbReference>
<dbReference type="GO" id="GO:0010021">
    <property type="term" value="P:amylopectin biosynthetic process"/>
    <property type="evidence" value="ECO:0007669"/>
    <property type="project" value="UniProtKB-ARBA"/>
</dbReference>
<proteinExistence type="inferred from homology"/>
<dbReference type="InterPro" id="IPR014756">
    <property type="entry name" value="Ig_E-set"/>
</dbReference>
<dbReference type="Proteomes" id="UP000886595">
    <property type="component" value="Unassembled WGS sequence"/>
</dbReference>
<dbReference type="Pfam" id="PF02922">
    <property type="entry name" value="CBM_48"/>
    <property type="match status" value="1"/>
</dbReference>
<evidence type="ECO:0000256" key="7">
    <source>
        <dbReference type="ARBA" id="ARBA00023277"/>
    </source>
</evidence>
<evidence type="ECO:0000313" key="11">
    <source>
        <dbReference type="Proteomes" id="UP000886595"/>
    </source>
</evidence>
<keyword evidence="7" id="KW-0119">Carbohydrate metabolism</keyword>